<dbReference type="Proteomes" id="UP000652430">
    <property type="component" value="Unassembled WGS sequence"/>
</dbReference>
<evidence type="ECO:0000259" key="6">
    <source>
        <dbReference type="PROSITE" id="PS51296"/>
    </source>
</evidence>
<reference evidence="8" key="1">
    <citation type="journal article" date="2019" name="Int. J. Syst. Evol. Microbiol.">
        <title>The Global Catalogue of Microorganisms (GCM) 10K type strain sequencing project: providing services to taxonomists for standard genome sequencing and annotation.</title>
        <authorList>
            <consortium name="The Broad Institute Genomics Platform"/>
            <consortium name="The Broad Institute Genome Sequencing Center for Infectious Disease"/>
            <person name="Wu L."/>
            <person name="Ma J."/>
        </authorList>
    </citation>
    <scope>NUCLEOTIDE SEQUENCE [LARGE SCALE GENOMIC DNA]</scope>
    <source>
        <strain evidence="8">CGMCC 1.8957</strain>
    </source>
</reference>
<gene>
    <name evidence="7" type="primary">vanA</name>
    <name evidence="7" type="ORF">GCM10008023_00200</name>
</gene>
<dbReference type="SUPFAM" id="SSF55961">
    <property type="entry name" value="Bet v1-like"/>
    <property type="match status" value="1"/>
</dbReference>
<keyword evidence="3" id="KW-0560">Oxidoreductase</keyword>
<comment type="caution">
    <text evidence="7">The sequence shown here is derived from an EMBL/GenBank/DDBJ whole genome shotgun (WGS) entry which is preliminary data.</text>
</comment>
<accession>A0ABQ3L7I8</accession>
<dbReference type="Pfam" id="PF19112">
    <property type="entry name" value="VanA_C"/>
    <property type="match status" value="1"/>
</dbReference>
<keyword evidence="8" id="KW-1185">Reference proteome</keyword>
<proteinExistence type="predicted"/>
<name>A0ABQ3L7I8_9SPHN</name>
<evidence type="ECO:0000256" key="5">
    <source>
        <dbReference type="ARBA" id="ARBA00023014"/>
    </source>
</evidence>
<evidence type="ECO:0000256" key="2">
    <source>
        <dbReference type="ARBA" id="ARBA00022723"/>
    </source>
</evidence>
<feature type="domain" description="Rieske" evidence="6">
    <location>
        <begin position="9"/>
        <end position="111"/>
    </location>
</feature>
<dbReference type="InterPro" id="IPR044043">
    <property type="entry name" value="VanA_C_cat"/>
</dbReference>
<evidence type="ECO:0000313" key="7">
    <source>
        <dbReference type="EMBL" id="GHH06835.1"/>
    </source>
</evidence>
<dbReference type="PANTHER" id="PTHR21266">
    <property type="entry name" value="IRON-SULFUR DOMAIN CONTAINING PROTEIN"/>
    <property type="match status" value="1"/>
</dbReference>
<keyword evidence="2" id="KW-0479">Metal-binding</keyword>
<sequence>MEPYVRNLWYVAAWEDEVPEGGMLPRTLLDEPRLLYRLADGSYAALADRCPHRFAPLSRGKRDGDRIVCGYHGLEFGADGGCVRNPFSDLIPPNTQVSSWPAEARWGAVWVWPGDAEAADPALIPDFSFIDAGPPIVRGRTHMRANYEFITDNLMDLSHAEFLHIETFATNGALFNGEHSATQDDSGAIWSNWRMPDTPPRPFATALVPDGGRVDQWLEMRWHAPASMALFIGVAHAGSERQAMVVPAMANPHIITPETATSSHYFFTREPGEASEAMAKQVFDAEDGPMLEAIQQAMLGRDFWAERPVILSVDAAAIRARRRLMQLRRSEAPAPIEVAA</sequence>
<evidence type="ECO:0000256" key="3">
    <source>
        <dbReference type="ARBA" id="ARBA00023002"/>
    </source>
</evidence>
<dbReference type="PROSITE" id="PS51296">
    <property type="entry name" value="RIESKE"/>
    <property type="match status" value="1"/>
</dbReference>
<keyword evidence="1" id="KW-0001">2Fe-2S</keyword>
<dbReference type="InterPro" id="IPR050584">
    <property type="entry name" value="Cholesterol_7-desaturase"/>
</dbReference>
<evidence type="ECO:0000256" key="1">
    <source>
        <dbReference type="ARBA" id="ARBA00022714"/>
    </source>
</evidence>
<dbReference type="Gene3D" id="3.90.380.10">
    <property type="entry name" value="Naphthalene 1,2-dioxygenase Alpha Subunit, Chain A, domain 1"/>
    <property type="match status" value="1"/>
</dbReference>
<dbReference type="PANTHER" id="PTHR21266:SF60">
    <property type="entry name" value="3-KETOSTEROID-9-ALPHA-MONOOXYGENASE, OXYGENASE COMPONENT"/>
    <property type="match status" value="1"/>
</dbReference>
<dbReference type="Pfam" id="PF00355">
    <property type="entry name" value="Rieske"/>
    <property type="match status" value="1"/>
</dbReference>
<evidence type="ECO:0000313" key="8">
    <source>
        <dbReference type="Proteomes" id="UP000652430"/>
    </source>
</evidence>
<dbReference type="InterPro" id="IPR017941">
    <property type="entry name" value="Rieske_2Fe-2S"/>
</dbReference>
<keyword evidence="5" id="KW-0411">Iron-sulfur</keyword>
<evidence type="ECO:0000256" key="4">
    <source>
        <dbReference type="ARBA" id="ARBA00023004"/>
    </source>
</evidence>
<protein>
    <submittedName>
        <fullName evidence="7">(2Fe-2S)-binding protein</fullName>
    </submittedName>
</protein>
<keyword evidence="4" id="KW-0408">Iron</keyword>
<dbReference type="RefSeq" id="WP_189674611.1">
    <property type="nucleotide sequence ID" value="NZ_BNAQ01000001.1"/>
</dbReference>
<dbReference type="SUPFAM" id="SSF50022">
    <property type="entry name" value="ISP domain"/>
    <property type="match status" value="1"/>
</dbReference>
<dbReference type="Gene3D" id="2.102.10.10">
    <property type="entry name" value="Rieske [2Fe-2S] iron-sulphur domain"/>
    <property type="match status" value="1"/>
</dbReference>
<dbReference type="EMBL" id="BNAQ01000001">
    <property type="protein sequence ID" value="GHH06835.1"/>
    <property type="molecule type" value="Genomic_DNA"/>
</dbReference>
<organism evidence="7 8">
    <name type="scientific">Sphingomonas glacialis</name>
    <dbReference type="NCBI Taxonomy" id="658225"/>
    <lineage>
        <taxon>Bacteria</taxon>
        <taxon>Pseudomonadati</taxon>
        <taxon>Pseudomonadota</taxon>
        <taxon>Alphaproteobacteria</taxon>
        <taxon>Sphingomonadales</taxon>
        <taxon>Sphingomonadaceae</taxon>
        <taxon>Sphingomonas</taxon>
    </lineage>
</organism>
<dbReference type="InterPro" id="IPR036922">
    <property type="entry name" value="Rieske_2Fe-2S_sf"/>
</dbReference>